<dbReference type="Proteomes" id="UP000321379">
    <property type="component" value="Unassembled WGS sequence"/>
</dbReference>
<comment type="caution">
    <text evidence="2">The sequence shown here is derived from an EMBL/GenBank/DDBJ whole genome shotgun (WGS) entry which is preliminary data.</text>
</comment>
<evidence type="ECO:0000259" key="1">
    <source>
        <dbReference type="Pfam" id="PF01370"/>
    </source>
</evidence>
<evidence type="ECO:0000313" key="2">
    <source>
        <dbReference type="EMBL" id="TXN29910.1"/>
    </source>
</evidence>
<keyword evidence="3" id="KW-1185">Reference proteome</keyword>
<dbReference type="GO" id="GO:0005737">
    <property type="term" value="C:cytoplasm"/>
    <property type="evidence" value="ECO:0007669"/>
    <property type="project" value="TreeGrafter"/>
</dbReference>
<name>A0A5C8UQU5_9MICO</name>
<organism evidence="2 3">
    <name type="scientific">Lacisediminihabitans profunda</name>
    <dbReference type="NCBI Taxonomy" id="2594790"/>
    <lineage>
        <taxon>Bacteria</taxon>
        <taxon>Bacillati</taxon>
        <taxon>Actinomycetota</taxon>
        <taxon>Actinomycetes</taxon>
        <taxon>Micrococcales</taxon>
        <taxon>Microbacteriaceae</taxon>
        <taxon>Lacisediminihabitans</taxon>
    </lineage>
</organism>
<dbReference type="PANTHER" id="PTHR48079:SF6">
    <property type="entry name" value="NAD(P)-BINDING DOMAIN-CONTAINING PROTEIN-RELATED"/>
    <property type="match status" value="1"/>
</dbReference>
<dbReference type="InterPro" id="IPR051783">
    <property type="entry name" value="NAD(P)-dependent_oxidoreduct"/>
</dbReference>
<dbReference type="AlphaFoldDB" id="A0A5C8UQU5"/>
<protein>
    <submittedName>
        <fullName evidence="2">SDR family oxidoreductase</fullName>
    </submittedName>
</protein>
<dbReference type="Gene3D" id="3.40.50.720">
    <property type="entry name" value="NAD(P)-binding Rossmann-like Domain"/>
    <property type="match status" value="1"/>
</dbReference>
<feature type="domain" description="NAD-dependent epimerase/dehydratase" evidence="1">
    <location>
        <begin position="3"/>
        <end position="212"/>
    </location>
</feature>
<gene>
    <name evidence="2" type="ORF">FVP33_12290</name>
</gene>
<proteinExistence type="predicted"/>
<dbReference type="InterPro" id="IPR036291">
    <property type="entry name" value="NAD(P)-bd_dom_sf"/>
</dbReference>
<evidence type="ECO:0000313" key="3">
    <source>
        <dbReference type="Proteomes" id="UP000321379"/>
    </source>
</evidence>
<dbReference type="Pfam" id="PF01370">
    <property type="entry name" value="Epimerase"/>
    <property type="match status" value="1"/>
</dbReference>
<accession>A0A5C8UQU5</accession>
<dbReference type="CDD" id="cd05262">
    <property type="entry name" value="SDR_a7"/>
    <property type="match status" value="1"/>
</dbReference>
<dbReference type="InterPro" id="IPR001509">
    <property type="entry name" value="Epimerase_deHydtase"/>
</dbReference>
<dbReference type="RefSeq" id="WP_147783953.1">
    <property type="nucleotide sequence ID" value="NZ_VRMG01000008.1"/>
</dbReference>
<dbReference type="PANTHER" id="PTHR48079">
    <property type="entry name" value="PROTEIN YEEZ"/>
    <property type="match status" value="1"/>
</dbReference>
<dbReference type="EMBL" id="VRMG01000008">
    <property type="protein sequence ID" value="TXN29910.1"/>
    <property type="molecule type" value="Genomic_DNA"/>
</dbReference>
<sequence>MRVFVTGASGWIGSAVVSELLEAGHEVVGLARTDLAVAALTAAGATARRGSLDDLDSLRAGAEGSDAVIHLAYKHDFSDMAGAARSERAAIETFGDALAGSDRPFLFASGVAGLAPGRVATERDVVPWAGPDAPRGGAESLAFEYAERGVRSVSLRFAPTVHGDGDHGFISTIVGVARAKGASGYVGDGSSRWPAVHRLDAARMIRLALETAPAGSIVHGVGEEGIAARTIAEIIGRHLDVPVVSVAPEDAAAHFGWIGAFFALDIPASSLLTQEMLGWTPTHPGLAEDLEAGYYFRSAVR</sequence>
<reference evidence="2 3" key="1">
    <citation type="submission" date="2019-08" db="EMBL/GenBank/DDBJ databases">
        <title>Bacterial whole genome sequence for Glaciihabitans sp. CHu50b-6-2.</title>
        <authorList>
            <person name="Jin L."/>
        </authorList>
    </citation>
    <scope>NUCLEOTIDE SEQUENCE [LARGE SCALE GENOMIC DNA]</scope>
    <source>
        <strain evidence="2 3">CHu50b-6-2</strain>
    </source>
</reference>
<dbReference type="GO" id="GO:0004029">
    <property type="term" value="F:aldehyde dehydrogenase (NAD+) activity"/>
    <property type="evidence" value="ECO:0007669"/>
    <property type="project" value="TreeGrafter"/>
</dbReference>
<dbReference type="SUPFAM" id="SSF51735">
    <property type="entry name" value="NAD(P)-binding Rossmann-fold domains"/>
    <property type="match status" value="1"/>
</dbReference>